<proteinExistence type="predicted"/>
<dbReference type="PROSITE" id="PS50850">
    <property type="entry name" value="MFS"/>
    <property type="match status" value="1"/>
</dbReference>
<dbReference type="AlphaFoldDB" id="A0A9W8THM1"/>
<keyword evidence="5" id="KW-0472">Membrane</keyword>
<dbReference type="InterPro" id="IPR020846">
    <property type="entry name" value="MFS_dom"/>
</dbReference>
<dbReference type="EMBL" id="JANPWZ010003214">
    <property type="protein sequence ID" value="KAJ3553762.1"/>
    <property type="molecule type" value="Genomic_DNA"/>
</dbReference>
<dbReference type="PANTHER" id="PTHR23501:SF191">
    <property type="entry name" value="VACUOLAR BASIC AMINO ACID TRANSPORTER 4"/>
    <property type="match status" value="1"/>
</dbReference>
<gene>
    <name evidence="8" type="ORF">NPX13_g10803</name>
</gene>
<dbReference type="Pfam" id="PF07690">
    <property type="entry name" value="MFS_1"/>
    <property type="match status" value="1"/>
</dbReference>
<keyword evidence="4" id="KW-1133">Transmembrane helix</keyword>
<feature type="region of interest" description="Disordered" evidence="6">
    <location>
        <begin position="1"/>
        <end position="44"/>
    </location>
</feature>
<dbReference type="GO" id="GO:0000329">
    <property type="term" value="C:fungal-type vacuole membrane"/>
    <property type="evidence" value="ECO:0007669"/>
    <property type="project" value="TreeGrafter"/>
</dbReference>
<evidence type="ECO:0000256" key="4">
    <source>
        <dbReference type="ARBA" id="ARBA00022989"/>
    </source>
</evidence>
<evidence type="ECO:0000256" key="6">
    <source>
        <dbReference type="SAM" id="MobiDB-lite"/>
    </source>
</evidence>
<evidence type="ECO:0000259" key="7">
    <source>
        <dbReference type="PROSITE" id="PS50850"/>
    </source>
</evidence>
<dbReference type="Proteomes" id="UP001148614">
    <property type="component" value="Unassembled WGS sequence"/>
</dbReference>
<evidence type="ECO:0000313" key="8">
    <source>
        <dbReference type="EMBL" id="KAJ3553762.1"/>
    </source>
</evidence>
<comment type="caution">
    <text evidence="8">The sequence shown here is derived from an EMBL/GenBank/DDBJ whole genome shotgun (WGS) entry which is preliminary data.</text>
</comment>
<keyword evidence="9" id="KW-1185">Reference proteome</keyword>
<evidence type="ECO:0000256" key="1">
    <source>
        <dbReference type="ARBA" id="ARBA00004127"/>
    </source>
</evidence>
<dbReference type="Gene3D" id="1.20.1250.20">
    <property type="entry name" value="MFS general substrate transporter like domains"/>
    <property type="match status" value="1"/>
</dbReference>
<keyword evidence="3" id="KW-0812">Transmembrane</keyword>
<comment type="subcellular location">
    <subcellularLocation>
        <location evidence="1">Endomembrane system</location>
        <topology evidence="1">Multi-pass membrane protein</topology>
    </subcellularLocation>
</comment>
<dbReference type="GO" id="GO:0012505">
    <property type="term" value="C:endomembrane system"/>
    <property type="evidence" value="ECO:0007669"/>
    <property type="project" value="UniProtKB-SubCell"/>
</dbReference>
<evidence type="ECO:0000256" key="3">
    <source>
        <dbReference type="ARBA" id="ARBA00022692"/>
    </source>
</evidence>
<name>A0A9W8THM1_9PEZI</name>
<dbReference type="SUPFAM" id="SSF103473">
    <property type="entry name" value="MFS general substrate transporter"/>
    <property type="match status" value="1"/>
</dbReference>
<keyword evidence="2" id="KW-0813">Transport</keyword>
<dbReference type="InterPro" id="IPR011701">
    <property type="entry name" value="MFS"/>
</dbReference>
<evidence type="ECO:0000256" key="5">
    <source>
        <dbReference type="ARBA" id="ARBA00023136"/>
    </source>
</evidence>
<organism evidence="8 9">
    <name type="scientific">Xylaria arbuscula</name>
    <dbReference type="NCBI Taxonomy" id="114810"/>
    <lineage>
        <taxon>Eukaryota</taxon>
        <taxon>Fungi</taxon>
        <taxon>Dikarya</taxon>
        <taxon>Ascomycota</taxon>
        <taxon>Pezizomycotina</taxon>
        <taxon>Sordariomycetes</taxon>
        <taxon>Xylariomycetidae</taxon>
        <taxon>Xylariales</taxon>
        <taxon>Xylariaceae</taxon>
        <taxon>Xylaria</taxon>
    </lineage>
</organism>
<feature type="domain" description="Major facilitator superfamily (MFS) profile" evidence="7">
    <location>
        <begin position="59"/>
        <end position="129"/>
    </location>
</feature>
<dbReference type="GO" id="GO:0015174">
    <property type="term" value="F:basic amino acid transmembrane transporter activity"/>
    <property type="evidence" value="ECO:0007669"/>
    <property type="project" value="TreeGrafter"/>
</dbReference>
<accession>A0A9W8THM1</accession>
<feature type="compositionally biased region" description="Polar residues" evidence="6">
    <location>
        <begin position="13"/>
        <end position="38"/>
    </location>
</feature>
<evidence type="ECO:0000256" key="2">
    <source>
        <dbReference type="ARBA" id="ARBA00022448"/>
    </source>
</evidence>
<protein>
    <recommendedName>
        <fullName evidence="7">Major facilitator superfamily (MFS) profile domain-containing protein</fullName>
    </recommendedName>
</protein>
<evidence type="ECO:0000313" key="9">
    <source>
        <dbReference type="Proteomes" id="UP001148614"/>
    </source>
</evidence>
<dbReference type="PANTHER" id="PTHR23501">
    <property type="entry name" value="MAJOR FACILITATOR SUPERFAMILY"/>
    <property type="match status" value="1"/>
</dbReference>
<dbReference type="VEuPathDB" id="FungiDB:F4678DRAFT_463017"/>
<dbReference type="InterPro" id="IPR036259">
    <property type="entry name" value="MFS_trans_sf"/>
</dbReference>
<sequence>MSDNPLADERTPLLNNDDTAESSPPQVDSEQQPNGNGNNDDEEQTIIVEEVKGFKLWTILGTCWFGVFLGAIDSSIIATLSAPISSEFHSLSLLSWLATAYLISNAACQPISGRLTDIFGRGPGLAAVE</sequence>
<reference evidence="8" key="1">
    <citation type="submission" date="2022-07" db="EMBL/GenBank/DDBJ databases">
        <title>Genome Sequence of Xylaria arbuscula.</title>
        <authorList>
            <person name="Buettner E."/>
        </authorList>
    </citation>
    <scope>NUCLEOTIDE SEQUENCE</scope>
    <source>
        <strain evidence="8">VT107</strain>
    </source>
</reference>